<comment type="subunit">
    <text evidence="13">Component of the NSL complex at least composed of KAT8/MOF, KANSL1, KANSL2, KANSL3, MCRS1, PHF20, OGT1/OGT, WDR5 and HCFC1.</text>
</comment>
<gene>
    <name evidence="16" type="ORF">EZV62_001451</name>
</gene>
<evidence type="ECO:0000256" key="13">
    <source>
        <dbReference type="ARBA" id="ARBA00093543"/>
    </source>
</evidence>
<feature type="region of interest" description="Disordered" evidence="14">
    <location>
        <begin position="114"/>
        <end position="134"/>
    </location>
</feature>
<keyword evidence="17" id="KW-1185">Reference proteome</keyword>
<dbReference type="OrthoDB" id="677315at2759"/>
<evidence type="ECO:0000256" key="4">
    <source>
        <dbReference type="ARBA" id="ARBA00022499"/>
    </source>
</evidence>
<organism evidence="16 17">
    <name type="scientific">Acer yangbiense</name>
    <dbReference type="NCBI Taxonomy" id="1000413"/>
    <lineage>
        <taxon>Eukaryota</taxon>
        <taxon>Viridiplantae</taxon>
        <taxon>Streptophyta</taxon>
        <taxon>Embryophyta</taxon>
        <taxon>Tracheophyta</taxon>
        <taxon>Spermatophyta</taxon>
        <taxon>Magnoliopsida</taxon>
        <taxon>eudicotyledons</taxon>
        <taxon>Gunneridae</taxon>
        <taxon>Pentapetalae</taxon>
        <taxon>rosids</taxon>
        <taxon>malvids</taxon>
        <taxon>Sapindales</taxon>
        <taxon>Sapindaceae</taxon>
        <taxon>Hippocastanoideae</taxon>
        <taxon>Acereae</taxon>
        <taxon>Acer</taxon>
    </lineage>
</organism>
<dbReference type="PANTHER" id="PTHR13453:SF1">
    <property type="entry name" value="KAT8 REGULATORY NSL COMPLEX SUBUNIT 2"/>
    <property type="match status" value="1"/>
</dbReference>
<keyword evidence="8" id="KW-0496">Mitochondrion</keyword>
<evidence type="ECO:0000259" key="15">
    <source>
        <dbReference type="Pfam" id="PF13891"/>
    </source>
</evidence>
<keyword evidence="6" id="KW-0832">Ubl conjugation</keyword>
<name>A0A5C7IWI9_9ROSI</name>
<dbReference type="PANTHER" id="PTHR13453">
    <property type="entry name" value="KAT8 REGULATORY NSL COMPLEX SUBUNIT 2"/>
    <property type="match status" value="1"/>
</dbReference>
<evidence type="ECO:0000256" key="3">
    <source>
        <dbReference type="ARBA" id="ARBA00015508"/>
    </source>
</evidence>
<dbReference type="InterPro" id="IPR026316">
    <property type="entry name" value="NSL2"/>
</dbReference>
<dbReference type="GO" id="GO:0005634">
    <property type="term" value="C:nucleus"/>
    <property type="evidence" value="ECO:0007669"/>
    <property type="project" value="UniProtKB-SubCell"/>
</dbReference>
<feature type="compositionally biased region" description="Polar residues" evidence="14">
    <location>
        <begin position="1"/>
        <end position="13"/>
    </location>
</feature>
<evidence type="ECO:0000313" key="16">
    <source>
        <dbReference type="EMBL" id="TXG72872.1"/>
    </source>
</evidence>
<dbReference type="GO" id="GO:0044545">
    <property type="term" value="C:NSL complex"/>
    <property type="evidence" value="ECO:0007669"/>
    <property type="project" value="TreeGrafter"/>
</dbReference>
<evidence type="ECO:0000256" key="9">
    <source>
        <dbReference type="ARBA" id="ARBA00023242"/>
    </source>
</evidence>
<evidence type="ECO:0000256" key="7">
    <source>
        <dbReference type="ARBA" id="ARBA00022853"/>
    </source>
</evidence>
<evidence type="ECO:0000256" key="11">
    <source>
        <dbReference type="ARBA" id="ARBA00033378"/>
    </source>
</evidence>
<keyword evidence="9" id="KW-0539">Nucleus</keyword>
<keyword evidence="5" id="KW-0597">Phosphoprotein</keyword>
<evidence type="ECO:0000256" key="12">
    <source>
        <dbReference type="ARBA" id="ARBA00093359"/>
    </source>
</evidence>
<dbReference type="GO" id="GO:0006325">
    <property type="term" value="P:chromatin organization"/>
    <property type="evidence" value="ECO:0007669"/>
    <property type="project" value="UniProtKB-KW"/>
</dbReference>
<sequence length="305" mass="34364">MSTAPNHRNPQHQPSTSKPPKSSTAAATVSQNPSPNPSTSKTPPPPPPPITLSQENPVLSRVTHLTRPELLRRRSHYLKQLSKCYKDHYWGLVEELKTQYRDYYWEFGVSPVKDSQQEDKATERESVDNNNNNNKLLVVEGSGDNVTSYNNGGGFLDIKNNQRCSFIGCKLKAMAFTSFCHLHILSDSKQKLYKPCDYVIKSGCKAYTMNLIRAERTVMYAGPITCGKPILRSTVPSLCNVHFQKAQKHVTRALKKAGHNVSSSSKLAPKFHVIVSEYVREIQAKRRNELKKNRNKVVVKEESAT</sequence>
<dbReference type="InterPro" id="IPR025927">
    <property type="entry name" value="Znf_KANL2-like"/>
</dbReference>
<dbReference type="EMBL" id="VAHF01000001">
    <property type="protein sequence ID" value="TXG72872.1"/>
    <property type="molecule type" value="Genomic_DNA"/>
</dbReference>
<proteinExistence type="predicted"/>
<evidence type="ECO:0000256" key="2">
    <source>
        <dbReference type="ARBA" id="ARBA00004173"/>
    </source>
</evidence>
<dbReference type="Pfam" id="PF13891">
    <property type="entry name" value="zf-C3HC3H_KANSL2"/>
    <property type="match status" value="1"/>
</dbReference>
<evidence type="ECO:0000256" key="1">
    <source>
        <dbReference type="ARBA" id="ARBA00004123"/>
    </source>
</evidence>
<comment type="caution">
    <text evidence="16">The sequence shown here is derived from an EMBL/GenBank/DDBJ whole genome shotgun (WGS) entry which is preliminary data.</text>
</comment>
<evidence type="ECO:0000256" key="10">
    <source>
        <dbReference type="ARBA" id="ARBA00032947"/>
    </source>
</evidence>
<comment type="function">
    <text evidence="12">Non-catalytic component of the NSL histone acetyltransferase complex, a multiprotein complex that mediates histone H4 acetylation at 'Lys-5'- and 'Lys-8' (H4K5ac and H4K8ac) at transcription start sites and promotes transcription initiation. Required for NSL complex stability and for transcription of intraciliary transport genes in both ciliated and non-ciliated cells by regulating histone H4 acetylation at 'Lys-5'- and 'Lys-12' (H4K5ac and H4K12ac). This is necessary for cilium assembly in ciliated cells and for organization of the microtubule cytoskeleton in non-ciliated cells. Required within the NSL complex to maintain nuclear architecture stability by promoting KAT8-mediated acetylation of lamin LMNA.</text>
</comment>
<feature type="compositionally biased region" description="Low complexity" evidence="14">
    <location>
        <begin position="14"/>
        <end position="28"/>
    </location>
</feature>
<dbReference type="AlphaFoldDB" id="A0A5C7IWI9"/>
<feature type="domain" description="KANL2-like probable zinc-finger" evidence="15">
    <location>
        <begin position="164"/>
        <end position="243"/>
    </location>
</feature>
<keyword evidence="4" id="KW-1017">Isopeptide bond</keyword>
<reference evidence="17" key="1">
    <citation type="journal article" date="2019" name="Gigascience">
        <title>De novo genome assembly of the endangered Acer yangbiense, a plant species with extremely small populations endemic to Yunnan Province, China.</title>
        <authorList>
            <person name="Yang J."/>
            <person name="Wariss H.M."/>
            <person name="Tao L."/>
            <person name="Zhang R."/>
            <person name="Yun Q."/>
            <person name="Hollingsworth P."/>
            <person name="Dao Z."/>
            <person name="Luo G."/>
            <person name="Guo H."/>
            <person name="Ma Y."/>
            <person name="Sun W."/>
        </authorList>
    </citation>
    <scope>NUCLEOTIDE SEQUENCE [LARGE SCALE GENOMIC DNA]</scope>
    <source>
        <strain evidence="17">cv. Malutang</strain>
    </source>
</reference>
<feature type="region of interest" description="Disordered" evidence="14">
    <location>
        <begin position="1"/>
        <end position="61"/>
    </location>
</feature>
<evidence type="ECO:0000256" key="6">
    <source>
        <dbReference type="ARBA" id="ARBA00022843"/>
    </source>
</evidence>
<feature type="compositionally biased region" description="Basic and acidic residues" evidence="14">
    <location>
        <begin position="115"/>
        <end position="127"/>
    </location>
</feature>
<accession>A0A5C7IWI9</accession>
<evidence type="ECO:0000256" key="8">
    <source>
        <dbReference type="ARBA" id="ARBA00023128"/>
    </source>
</evidence>
<protein>
    <recommendedName>
        <fullName evidence="3">KAT8 regulatory NSL complex subunit 2</fullName>
    </recommendedName>
    <alternativeName>
        <fullName evidence="11">NSL complex protein NSL2</fullName>
    </alternativeName>
    <alternativeName>
        <fullName evidence="10">Non-specific lethal 2 homolog</fullName>
    </alternativeName>
</protein>
<dbReference type="GO" id="GO:0005739">
    <property type="term" value="C:mitochondrion"/>
    <property type="evidence" value="ECO:0007669"/>
    <property type="project" value="UniProtKB-SubCell"/>
</dbReference>
<evidence type="ECO:0000256" key="14">
    <source>
        <dbReference type="SAM" id="MobiDB-lite"/>
    </source>
</evidence>
<keyword evidence="7" id="KW-0156">Chromatin regulator</keyword>
<evidence type="ECO:0000256" key="5">
    <source>
        <dbReference type="ARBA" id="ARBA00022553"/>
    </source>
</evidence>
<dbReference type="Proteomes" id="UP000323000">
    <property type="component" value="Chromosome 1"/>
</dbReference>
<comment type="subcellular location">
    <subcellularLocation>
        <location evidence="2">Mitochondrion</location>
    </subcellularLocation>
    <subcellularLocation>
        <location evidence="1">Nucleus</location>
    </subcellularLocation>
</comment>
<evidence type="ECO:0000313" key="17">
    <source>
        <dbReference type="Proteomes" id="UP000323000"/>
    </source>
</evidence>